<proteinExistence type="predicted"/>
<accession>A0A142FHC0</accession>
<sequence length="209" mass="24262">MQRITEQQQFEAEIESWERSERTPLHGYRDLVEYPRYERNQLFPSAKFPCYHFVAEKDNVHATYTKGDRIPQLLNTLYDLQVNQCHNQAVIYDRIQLLARYTVRKGKPLPAIPEEAVLKEPEESSTELKHQIELLRADLREIKANQTSLRLAISEIRESITDLTARESAPKPIEAETAYLTAQLKAQVQDIKTALAEIKSFARTLVPER</sequence>
<evidence type="ECO:0000313" key="1">
    <source>
        <dbReference type="EMBL" id="AMQ77647.1"/>
    </source>
</evidence>
<protein>
    <submittedName>
        <fullName evidence="1">Uncharacterized protein</fullName>
    </submittedName>
</protein>
<organism evidence="1">
    <name type="scientific">Grapevine vein clearing virus</name>
    <dbReference type="NCBI Taxonomy" id="1050407"/>
    <lineage>
        <taxon>Viruses</taxon>
        <taxon>Riboviria</taxon>
        <taxon>Pararnavirae</taxon>
        <taxon>Artverviricota</taxon>
        <taxon>Revtraviricetes</taxon>
        <taxon>Ortervirales</taxon>
        <taxon>Caulimoviridae</taxon>
        <taxon>Badnavirus</taxon>
        <taxon>Badnavirus venavitis</taxon>
    </lineage>
</organism>
<reference evidence="1" key="1">
    <citation type="submission" date="2015-10" db="EMBL/GenBank/DDBJ databases">
        <authorList>
            <person name="Gilbert D.G."/>
        </authorList>
    </citation>
    <scope>NUCLEOTIDE SEQUENCE</scope>
    <source>
        <strain evidence="1">VRU2</strain>
    </source>
</reference>
<reference evidence="1" key="2">
    <citation type="journal article" date="2017" name="Phytopathology">
        <title>Genetic and Phenotypic Characterization of Grapevine vein clearing virus from Wild Vitis rupestris.</title>
        <authorList>
            <person name="Beach S."/>
            <person name="Kovens M."/>
            <person name="Hubbert L."/>
            <person name="Honesty S."/>
            <person name="Guo Q."/>
            <person name="Pap D."/>
            <person name="Dai R."/>
            <person name="Kovacs L."/>
            <person name="Qiu W."/>
        </authorList>
    </citation>
    <scope>NUCLEOTIDE SEQUENCE</scope>
    <source>
        <strain evidence="1">VRU2</strain>
    </source>
</reference>
<dbReference type="EMBL" id="KT907478">
    <property type="protein sequence ID" value="AMQ77647.1"/>
    <property type="molecule type" value="Genomic_DNA"/>
</dbReference>
<name>A0A142FHC0_9VIRU</name>